<evidence type="ECO:0000313" key="8">
    <source>
        <dbReference type="Proteomes" id="UP001162131"/>
    </source>
</evidence>
<evidence type="ECO:0000256" key="5">
    <source>
        <dbReference type="ARBA" id="ARBA00025751"/>
    </source>
</evidence>
<feature type="domain" description="DNA-directed RNA polymerase RBP11-like dimerisation" evidence="6">
    <location>
        <begin position="20"/>
        <end position="91"/>
    </location>
</feature>
<evidence type="ECO:0000259" key="6">
    <source>
        <dbReference type="Pfam" id="PF13656"/>
    </source>
</evidence>
<accession>A0AAU9JGU7</accession>
<proteinExistence type="inferred from homology"/>
<dbReference type="Gene3D" id="3.30.1360.10">
    <property type="entry name" value="RNA polymerase, RBP11-like subunit"/>
    <property type="match status" value="1"/>
</dbReference>
<comment type="similarity">
    <text evidence="5">Belongs to the archaeal Rpo11/eukaryotic RPB11/RPC19 RNA polymerase subunit family.</text>
</comment>
<dbReference type="GO" id="GO:0005736">
    <property type="term" value="C:RNA polymerase I complex"/>
    <property type="evidence" value="ECO:0007669"/>
    <property type="project" value="TreeGrafter"/>
</dbReference>
<dbReference type="GO" id="GO:0006383">
    <property type="term" value="P:transcription by RNA polymerase III"/>
    <property type="evidence" value="ECO:0007669"/>
    <property type="project" value="TreeGrafter"/>
</dbReference>
<dbReference type="GO" id="GO:0046983">
    <property type="term" value="F:protein dimerization activity"/>
    <property type="evidence" value="ECO:0007669"/>
    <property type="project" value="InterPro"/>
</dbReference>
<keyword evidence="4" id="KW-0539">Nucleus</keyword>
<keyword evidence="2" id="KW-0240">DNA-directed RNA polymerase</keyword>
<dbReference type="CDD" id="cd07029">
    <property type="entry name" value="RNAP_I_III_AC19"/>
    <property type="match status" value="1"/>
</dbReference>
<dbReference type="EMBL" id="CAJZBQ010000033">
    <property type="protein sequence ID" value="CAG9323325.1"/>
    <property type="molecule type" value="Genomic_DNA"/>
</dbReference>
<dbReference type="PANTHER" id="PTHR13946:SF28">
    <property type="entry name" value="DNA-DIRECTED RNA POLYMERASES I AND III SUBUNIT RPAC2"/>
    <property type="match status" value="1"/>
</dbReference>
<evidence type="ECO:0000256" key="1">
    <source>
        <dbReference type="ARBA" id="ARBA00004123"/>
    </source>
</evidence>
<gene>
    <name evidence="7" type="ORF">BSTOLATCC_MIC33225</name>
</gene>
<organism evidence="7 8">
    <name type="scientific">Blepharisma stoltei</name>
    <dbReference type="NCBI Taxonomy" id="1481888"/>
    <lineage>
        <taxon>Eukaryota</taxon>
        <taxon>Sar</taxon>
        <taxon>Alveolata</taxon>
        <taxon>Ciliophora</taxon>
        <taxon>Postciliodesmatophora</taxon>
        <taxon>Heterotrichea</taxon>
        <taxon>Heterotrichida</taxon>
        <taxon>Blepharismidae</taxon>
        <taxon>Blepharisma</taxon>
    </lineage>
</organism>
<evidence type="ECO:0000313" key="7">
    <source>
        <dbReference type="EMBL" id="CAG9323325.1"/>
    </source>
</evidence>
<dbReference type="InterPro" id="IPR036603">
    <property type="entry name" value="RBP11-like"/>
</dbReference>
<dbReference type="GO" id="GO:0003899">
    <property type="term" value="F:DNA-directed RNA polymerase activity"/>
    <property type="evidence" value="ECO:0007669"/>
    <property type="project" value="InterPro"/>
</dbReference>
<dbReference type="GO" id="GO:0003677">
    <property type="term" value="F:DNA binding"/>
    <property type="evidence" value="ECO:0007669"/>
    <property type="project" value="InterPro"/>
</dbReference>
<dbReference type="GO" id="GO:0005666">
    <property type="term" value="C:RNA polymerase III complex"/>
    <property type="evidence" value="ECO:0007669"/>
    <property type="project" value="TreeGrafter"/>
</dbReference>
<evidence type="ECO:0000256" key="3">
    <source>
        <dbReference type="ARBA" id="ARBA00023163"/>
    </source>
</evidence>
<dbReference type="Pfam" id="PF13656">
    <property type="entry name" value="RNA_pol_L_2"/>
    <property type="match status" value="1"/>
</dbReference>
<evidence type="ECO:0000256" key="4">
    <source>
        <dbReference type="ARBA" id="ARBA00023242"/>
    </source>
</evidence>
<dbReference type="InterPro" id="IPR009025">
    <property type="entry name" value="RBP11-like_dimer"/>
</dbReference>
<sequence length="98" mass="10837">MESSDNKKFSVAEDETGKGCTFAFTGEGHTIGNALRYLLIKNQDVEFCGYSVPHPAEPVMNIRLQTYKNPPLETLEASLNQLTSVCDLLLSKLDSKNI</sequence>
<dbReference type="HAMAP" id="MF_00261">
    <property type="entry name" value="RNApol_arch_Rpo11"/>
    <property type="match status" value="1"/>
</dbReference>
<dbReference type="GO" id="GO:0006362">
    <property type="term" value="P:transcription elongation by RNA polymerase I"/>
    <property type="evidence" value="ECO:0007669"/>
    <property type="project" value="TreeGrafter"/>
</dbReference>
<dbReference type="InterPro" id="IPR008193">
    <property type="entry name" value="RNA_pol_Rpb11_13-16kDa_CS"/>
</dbReference>
<dbReference type="InterPro" id="IPR033898">
    <property type="entry name" value="RNAP_AC19"/>
</dbReference>
<protein>
    <recommendedName>
        <fullName evidence="6">DNA-directed RNA polymerase RBP11-like dimerisation domain-containing protein</fullName>
    </recommendedName>
</protein>
<dbReference type="Proteomes" id="UP001162131">
    <property type="component" value="Unassembled WGS sequence"/>
</dbReference>
<name>A0AAU9JGU7_9CILI</name>
<keyword evidence="8" id="KW-1185">Reference proteome</keyword>
<dbReference type="PANTHER" id="PTHR13946">
    <property type="entry name" value="DNA-DIRECTED RNA POLYMERASE I,II,III"/>
    <property type="match status" value="1"/>
</dbReference>
<keyword evidence="3" id="KW-0804">Transcription</keyword>
<comment type="subcellular location">
    <subcellularLocation>
        <location evidence="1">Nucleus</location>
    </subcellularLocation>
</comment>
<dbReference type="PROSITE" id="PS01154">
    <property type="entry name" value="RNA_POL_L_13KD"/>
    <property type="match status" value="1"/>
</dbReference>
<evidence type="ECO:0000256" key="2">
    <source>
        <dbReference type="ARBA" id="ARBA00022478"/>
    </source>
</evidence>
<comment type="caution">
    <text evidence="7">The sequence shown here is derived from an EMBL/GenBank/DDBJ whole genome shotgun (WGS) entry which is preliminary data.</text>
</comment>
<dbReference type="InterPro" id="IPR022905">
    <property type="entry name" value="Rpo11-like"/>
</dbReference>
<dbReference type="SUPFAM" id="SSF55257">
    <property type="entry name" value="RBP11-like subunits of RNA polymerase"/>
    <property type="match status" value="1"/>
</dbReference>
<reference evidence="7" key="1">
    <citation type="submission" date="2021-09" db="EMBL/GenBank/DDBJ databases">
        <authorList>
            <consortium name="AG Swart"/>
            <person name="Singh M."/>
            <person name="Singh A."/>
            <person name="Seah K."/>
            <person name="Emmerich C."/>
        </authorList>
    </citation>
    <scope>NUCLEOTIDE SEQUENCE</scope>
    <source>
        <strain evidence="7">ATCC30299</strain>
    </source>
</reference>
<dbReference type="AlphaFoldDB" id="A0AAU9JGU7"/>